<keyword evidence="2" id="KW-1185">Reference proteome</keyword>
<sequence length="61" mass="7171">MGNLTEMELQNLRHLLLFSETDMEKYKAYADSAQDPSVKQFFQKECQSAAQKKQTLLQFLR</sequence>
<dbReference type="Proteomes" id="UP000198806">
    <property type="component" value="Unassembled WGS sequence"/>
</dbReference>
<dbReference type="EMBL" id="FOWD01000011">
    <property type="protein sequence ID" value="SFO16305.1"/>
    <property type="molecule type" value="Genomic_DNA"/>
</dbReference>
<evidence type="ECO:0008006" key="3">
    <source>
        <dbReference type="Google" id="ProtNLM"/>
    </source>
</evidence>
<dbReference type="STRING" id="1527.SAMN04489757_11163"/>
<evidence type="ECO:0000313" key="1">
    <source>
        <dbReference type="EMBL" id="SFO16305.1"/>
    </source>
</evidence>
<accession>A0A1I5EXQ3</accession>
<organism evidence="1 2">
    <name type="scientific">Anaerocolumna aminovalerica</name>
    <dbReference type="NCBI Taxonomy" id="1527"/>
    <lineage>
        <taxon>Bacteria</taxon>
        <taxon>Bacillati</taxon>
        <taxon>Bacillota</taxon>
        <taxon>Clostridia</taxon>
        <taxon>Lachnospirales</taxon>
        <taxon>Lachnospiraceae</taxon>
        <taxon>Anaerocolumna</taxon>
    </lineage>
</organism>
<protein>
    <recommendedName>
        <fullName evidence="3">Coat F domain-containing protein</fullName>
    </recommendedName>
</protein>
<dbReference type="OrthoDB" id="1707820at2"/>
<evidence type="ECO:0000313" key="2">
    <source>
        <dbReference type="Proteomes" id="UP000198806"/>
    </source>
</evidence>
<dbReference type="RefSeq" id="WP_091685980.1">
    <property type="nucleotide sequence ID" value="NZ_BAABFM010000085.1"/>
</dbReference>
<name>A0A1I5EXQ3_9FIRM</name>
<proteinExistence type="predicted"/>
<gene>
    <name evidence="1" type="ORF">SAMN04489757_11163</name>
</gene>
<dbReference type="AlphaFoldDB" id="A0A1I5EXQ3"/>
<reference evidence="1 2" key="1">
    <citation type="submission" date="2016-10" db="EMBL/GenBank/DDBJ databases">
        <authorList>
            <person name="de Groot N.N."/>
        </authorList>
    </citation>
    <scope>NUCLEOTIDE SEQUENCE [LARGE SCALE GENOMIC DNA]</scope>
    <source>
        <strain evidence="1 2">DSM 1283</strain>
    </source>
</reference>